<dbReference type="Pfam" id="PF25000">
    <property type="entry name" value="DUF7779"/>
    <property type="match status" value="1"/>
</dbReference>
<dbReference type="PANTHER" id="PTHR46082">
    <property type="entry name" value="ATP/GTP-BINDING PROTEIN-RELATED"/>
    <property type="match status" value="1"/>
</dbReference>
<dbReference type="SUPFAM" id="SSF52151">
    <property type="entry name" value="FabD/lysophospholipase-like"/>
    <property type="match status" value="1"/>
</dbReference>
<proteinExistence type="predicted"/>
<dbReference type="GO" id="GO:0043531">
    <property type="term" value="F:ADP binding"/>
    <property type="evidence" value="ECO:0007669"/>
    <property type="project" value="InterPro"/>
</dbReference>
<sequence>LSHHDSHPSHTKTPILSALVSSTVTCSRPYIQKMSTAPNLGVRVLSLGTLHGGGVRVLSQLLILQSMMYRAQQTLGRNTPLSPCEYFELIGGSGMGGVIALMLGRLRMPIADVLSVYKKLRPQPKWGHGELFKASKFEDVLRDIFREEMMEDVRADACKTFVCARNEMNLNAGIPELFRSYATREDPVSSCMIWEAARATTATPDLFKPVEIDVGGGKQRYCGGCLDHNNPTSLVLVEAQGLHESRPVVLVASIGSGHPGTIQISGSRSQGALAEVMKQIVRDCEKTHEDNTRRFQGIPNTYFRFNVQQGMQGLAPQDWGKSSEVSAHTGAYLKTQDVKAKLSEAIKVLLSPVIPVNPAYPKVCPAPSVRFTGRQDILRKMAEYFDADIGRRHIFLLHGLGGSGKSQVAFKFVEQSELRFSDIYFVDCSSQQTLENDLITLALVNKLDKSPHDSLLWLSHQRKKWLIVFNNADDTHLNLVRYFPSGSHGNILITSRNRDLRQHADMEYKVDRTEVHEAAELMLSTARYEMTEAENEEIAKRLVQRLHCLPLAVAQAGAYIASSRRLDRYLELYESTAQRIQLLNRKPVQSDYEWSVYTTWQISFKELSPRAAELLQLCSFIHHSGITEEIFRQAASYKFTAEEEPQLREPLKFLANLLSSSSSKWDSLNFMALTTELGGYSLIEFDAGSGAITFSIHPLVHEWCRTTLESDAATELCMHTLVGMSLSTTKEFRFGHLVFPHLDALLFKGTEDSAREPNILDLAFAERYLRIYDEEGRWGEGVKLGTSMLQMTTPELQEHKALQIQVWLVRMYGGHGHFHQARTLGEQVLSRRTELLGDHDPDTLASMGDLALAYRGLGKFKKAEALQHTVLKKSREILGDGHPETLVAMANLASTYSDLGQLKEAEELKARVLHKRRNILGQSHPDTLLAMGNLAHTYSALGQFKQAEALQHTVLNKAREILGDDHPDTLMAMANLATTYWSLGRLKEAEQLEIRVLNKRREILGQNHPETLRAMGNLAGTYSTLGQFKQAEALERTVLYMRREILGEEHPDTLMAMENLACTYSNLGKFKPAEALEQGVLRMRREILGEEHPDTLRTMGNLAGTYSALGKFRQAEALEQTVLNMRREILGKEHPDTRRAMVNLAYTYSKLGQFKQAEELTDALANIRRKAAREEHPQD</sequence>
<dbReference type="InterPro" id="IPR053137">
    <property type="entry name" value="NLR-like"/>
</dbReference>
<protein>
    <recommendedName>
        <fullName evidence="3">PNPLA domain-containing protein</fullName>
    </recommendedName>
</protein>
<dbReference type="PANTHER" id="PTHR46082:SF11">
    <property type="entry name" value="AAA+ ATPASE DOMAIN-CONTAINING PROTEIN-RELATED"/>
    <property type="match status" value="1"/>
</dbReference>
<comment type="caution">
    <text evidence="2">Lacks conserved residue(s) required for the propagation of feature annotation.</text>
</comment>
<dbReference type="InterPro" id="IPR002641">
    <property type="entry name" value="PNPLA_dom"/>
</dbReference>
<gene>
    <name evidence="4" type="ORF">B0H17DRAFT_25444</name>
</gene>
<keyword evidence="1" id="KW-0443">Lipid metabolism</keyword>
<dbReference type="InterPro" id="IPR016035">
    <property type="entry name" value="Acyl_Trfase/lysoPLipase"/>
</dbReference>
<dbReference type="GO" id="GO:0046486">
    <property type="term" value="P:glycerolipid metabolic process"/>
    <property type="evidence" value="ECO:0007669"/>
    <property type="project" value="UniProtKB-ARBA"/>
</dbReference>
<dbReference type="InterPro" id="IPR011990">
    <property type="entry name" value="TPR-like_helical_dom_sf"/>
</dbReference>
<dbReference type="InterPro" id="IPR019734">
    <property type="entry name" value="TPR_rpt"/>
</dbReference>
<dbReference type="PROSITE" id="PS51635">
    <property type="entry name" value="PNPLA"/>
    <property type="match status" value="1"/>
</dbReference>
<dbReference type="Pfam" id="PF13424">
    <property type="entry name" value="TPR_12"/>
    <property type="match status" value="2"/>
</dbReference>
<evidence type="ECO:0000313" key="4">
    <source>
        <dbReference type="EMBL" id="KAJ7608646.1"/>
    </source>
</evidence>
<dbReference type="Pfam" id="PF01734">
    <property type="entry name" value="Patatin"/>
    <property type="match status" value="1"/>
</dbReference>
<evidence type="ECO:0000313" key="5">
    <source>
        <dbReference type="Proteomes" id="UP001221757"/>
    </source>
</evidence>
<name>A0AAD7B2J6_MYCRO</name>
<keyword evidence="5" id="KW-1185">Reference proteome</keyword>
<dbReference type="SMART" id="SM00028">
    <property type="entry name" value="TPR"/>
    <property type="match status" value="7"/>
</dbReference>
<feature type="non-terminal residue" evidence="4">
    <location>
        <position position="1179"/>
    </location>
</feature>
<comment type="caution">
    <text evidence="4">The sequence shown here is derived from an EMBL/GenBank/DDBJ whole genome shotgun (WGS) entry which is preliminary data.</text>
</comment>
<dbReference type="Gene3D" id="1.25.40.10">
    <property type="entry name" value="Tetratricopeptide repeat domain"/>
    <property type="match status" value="3"/>
</dbReference>
<organism evidence="4 5">
    <name type="scientific">Mycena rosella</name>
    <name type="common">Pink bonnet</name>
    <name type="synonym">Agaricus rosellus</name>
    <dbReference type="NCBI Taxonomy" id="1033263"/>
    <lineage>
        <taxon>Eukaryota</taxon>
        <taxon>Fungi</taxon>
        <taxon>Dikarya</taxon>
        <taxon>Basidiomycota</taxon>
        <taxon>Agaricomycotina</taxon>
        <taxon>Agaricomycetes</taxon>
        <taxon>Agaricomycetidae</taxon>
        <taxon>Agaricales</taxon>
        <taxon>Marasmiineae</taxon>
        <taxon>Mycenaceae</taxon>
        <taxon>Mycena</taxon>
    </lineage>
</organism>
<dbReference type="NCBIfam" id="NF040586">
    <property type="entry name" value="FxSxx_TPR"/>
    <property type="match status" value="1"/>
</dbReference>
<dbReference type="InterPro" id="IPR056681">
    <property type="entry name" value="DUF7779"/>
</dbReference>
<dbReference type="Pfam" id="PF13374">
    <property type="entry name" value="TPR_10"/>
    <property type="match status" value="5"/>
</dbReference>
<reference evidence="4" key="1">
    <citation type="submission" date="2023-03" db="EMBL/GenBank/DDBJ databases">
        <title>Massive genome expansion in bonnet fungi (Mycena s.s.) driven by repeated elements and novel gene families across ecological guilds.</title>
        <authorList>
            <consortium name="Lawrence Berkeley National Laboratory"/>
            <person name="Harder C.B."/>
            <person name="Miyauchi S."/>
            <person name="Viragh M."/>
            <person name="Kuo A."/>
            <person name="Thoen E."/>
            <person name="Andreopoulos B."/>
            <person name="Lu D."/>
            <person name="Skrede I."/>
            <person name="Drula E."/>
            <person name="Henrissat B."/>
            <person name="Morin E."/>
            <person name="Kohler A."/>
            <person name="Barry K."/>
            <person name="LaButti K."/>
            <person name="Morin E."/>
            <person name="Salamov A."/>
            <person name="Lipzen A."/>
            <person name="Mereny Z."/>
            <person name="Hegedus B."/>
            <person name="Baldrian P."/>
            <person name="Stursova M."/>
            <person name="Weitz H."/>
            <person name="Taylor A."/>
            <person name="Grigoriev I.V."/>
            <person name="Nagy L.G."/>
            <person name="Martin F."/>
            <person name="Kauserud H."/>
        </authorList>
    </citation>
    <scope>NUCLEOTIDE SEQUENCE</scope>
    <source>
        <strain evidence="4">CBHHK067</strain>
    </source>
</reference>
<dbReference type="Gene3D" id="3.40.50.300">
    <property type="entry name" value="P-loop containing nucleotide triphosphate hydrolases"/>
    <property type="match status" value="1"/>
</dbReference>
<dbReference type="Proteomes" id="UP001221757">
    <property type="component" value="Unassembled WGS sequence"/>
</dbReference>
<dbReference type="Gene3D" id="3.40.1090.10">
    <property type="entry name" value="Cytosolic phospholipase A2 catalytic domain"/>
    <property type="match status" value="1"/>
</dbReference>
<evidence type="ECO:0000256" key="1">
    <source>
        <dbReference type="ARBA" id="ARBA00023098"/>
    </source>
</evidence>
<dbReference type="InterPro" id="IPR027417">
    <property type="entry name" value="P-loop_NTPase"/>
</dbReference>
<dbReference type="SUPFAM" id="SSF52540">
    <property type="entry name" value="P-loop containing nucleoside triphosphate hydrolases"/>
    <property type="match status" value="1"/>
</dbReference>
<dbReference type="AlphaFoldDB" id="A0AAD7B2J6"/>
<dbReference type="SUPFAM" id="SSF48452">
    <property type="entry name" value="TPR-like"/>
    <property type="match status" value="3"/>
</dbReference>
<dbReference type="EMBL" id="JARKIE010001035">
    <property type="protein sequence ID" value="KAJ7608646.1"/>
    <property type="molecule type" value="Genomic_DNA"/>
</dbReference>
<evidence type="ECO:0000256" key="2">
    <source>
        <dbReference type="PROSITE-ProRule" id="PRU01161"/>
    </source>
</evidence>
<accession>A0AAD7B2J6</accession>
<feature type="domain" description="PNPLA" evidence="3">
    <location>
        <begin position="48"/>
        <end position="236"/>
    </location>
</feature>
<evidence type="ECO:0000259" key="3">
    <source>
        <dbReference type="PROSITE" id="PS51635"/>
    </source>
</evidence>